<name>A0A067R8L9_ZOONE</name>
<gene>
    <name evidence="1" type="ORF">L798_06659</name>
</gene>
<dbReference type="EMBL" id="KK852667">
    <property type="protein sequence ID" value="KDR18921.1"/>
    <property type="molecule type" value="Genomic_DNA"/>
</dbReference>
<proteinExistence type="predicted"/>
<evidence type="ECO:0000313" key="2">
    <source>
        <dbReference type="Proteomes" id="UP000027135"/>
    </source>
</evidence>
<reference evidence="1 2" key="1">
    <citation type="journal article" date="2014" name="Nat. Commun.">
        <title>Molecular traces of alternative social organization in a termite genome.</title>
        <authorList>
            <person name="Terrapon N."/>
            <person name="Li C."/>
            <person name="Robertson H.M."/>
            <person name="Ji L."/>
            <person name="Meng X."/>
            <person name="Booth W."/>
            <person name="Chen Z."/>
            <person name="Childers C.P."/>
            <person name="Glastad K.M."/>
            <person name="Gokhale K."/>
            <person name="Gowin J."/>
            <person name="Gronenberg W."/>
            <person name="Hermansen R.A."/>
            <person name="Hu H."/>
            <person name="Hunt B.G."/>
            <person name="Huylmans A.K."/>
            <person name="Khalil S.M."/>
            <person name="Mitchell R.D."/>
            <person name="Munoz-Torres M.C."/>
            <person name="Mustard J.A."/>
            <person name="Pan H."/>
            <person name="Reese J.T."/>
            <person name="Scharf M.E."/>
            <person name="Sun F."/>
            <person name="Vogel H."/>
            <person name="Xiao J."/>
            <person name="Yang W."/>
            <person name="Yang Z."/>
            <person name="Yang Z."/>
            <person name="Zhou J."/>
            <person name="Zhu J."/>
            <person name="Brent C.S."/>
            <person name="Elsik C.G."/>
            <person name="Goodisman M.A."/>
            <person name="Liberles D.A."/>
            <person name="Roe R.M."/>
            <person name="Vargo E.L."/>
            <person name="Vilcinskas A."/>
            <person name="Wang J."/>
            <person name="Bornberg-Bauer E."/>
            <person name="Korb J."/>
            <person name="Zhang G."/>
            <person name="Liebig J."/>
        </authorList>
    </citation>
    <scope>NUCLEOTIDE SEQUENCE [LARGE SCALE GENOMIC DNA]</scope>
    <source>
        <tissue evidence="1">Whole organism</tissue>
    </source>
</reference>
<dbReference type="Proteomes" id="UP000027135">
    <property type="component" value="Unassembled WGS sequence"/>
</dbReference>
<sequence length="111" mass="12974">MACHMNLANLNQFFCMRLPINYVIDDDLQSSEQIVTHPHITAKNDLQNIKHQTSNIHSRKAWNNELDSDDKPMIFKISCWKRNGLYCSWSGFLKPNTWKKMLTTIKGPKSH</sequence>
<protein>
    <submittedName>
        <fullName evidence="1">Uncharacterized protein</fullName>
    </submittedName>
</protein>
<organism evidence="1 2">
    <name type="scientific">Zootermopsis nevadensis</name>
    <name type="common">Dampwood termite</name>
    <dbReference type="NCBI Taxonomy" id="136037"/>
    <lineage>
        <taxon>Eukaryota</taxon>
        <taxon>Metazoa</taxon>
        <taxon>Ecdysozoa</taxon>
        <taxon>Arthropoda</taxon>
        <taxon>Hexapoda</taxon>
        <taxon>Insecta</taxon>
        <taxon>Pterygota</taxon>
        <taxon>Neoptera</taxon>
        <taxon>Polyneoptera</taxon>
        <taxon>Dictyoptera</taxon>
        <taxon>Blattodea</taxon>
        <taxon>Blattoidea</taxon>
        <taxon>Termitoidae</taxon>
        <taxon>Termopsidae</taxon>
        <taxon>Zootermopsis</taxon>
    </lineage>
</organism>
<dbReference type="InParanoid" id="A0A067R8L9"/>
<evidence type="ECO:0000313" key="1">
    <source>
        <dbReference type="EMBL" id="KDR18921.1"/>
    </source>
</evidence>
<accession>A0A067R8L9</accession>
<keyword evidence="2" id="KW-1185">Reference proteome</keyword>
<dbReference type="AlphaFoldDB" id="A0A067R8L9"/>